<feature type="binding site" evidence="9">
    <location>
        <position position="201"/>
    </location>
    <ligand>
        <name>1-deoxy-D-xylulose 5-phosphate</name>
        <dbReference type="ChEBI" id="CHEBI:57792"/>
    </ligand>
</feature>
<dbReference type="PANTHER" id="PTHR30525:SF0">
    <property type="entry name" value="1-DEOXY-D-XYLULOSE 5-PHOSPHATE REDUCTOISOMERASE, CHLOROPLASTIC"/>
    <property type="match status" value="1"/>
</dbReference>
<evidence type="ECO:0000256" key="8">
    <source>
        <dbReference type="ARBA" id="ARBA00048543"/>
    </source>
</evidence>
<dbReference type="SUPFAM" id="SSF69055">
    <property type="entry name" value="1-deoxy-D-xylulose-5-phosphate reductoisomerase, C-terminal domain"/>
    <property type="match status" value="1"/>
</dbReference>
<keyword evidence="13" id="KW-0413">Isomerase</keyword>
<dbReference type="PIRSF" id="PIRSF006205">
    <property type="entry name" value="Dxp_reductismrs"/>
    <property type="match status" value="1"/>
</dbReference>
<feature type="binding site" evidence="9">
    <location>
        <position position="138"/>
    </location>
    <ligand>
        <name>Mn(2+)</name>
        <dbReference type="ChEBI" id="CHEBI:29035"/>
    </ligand>
</feature>
<keyword evidence="14" id="KW-1185">Reference proteome</keyword>
<dbReference type="NCBIfam" id="TIGR00243">
    <property type="entry name" value="Dxr"/>
    <property type="match status" value="1"/>
</dbReference>
<evidence type="ECO:0000256" key="7">
    <source>
        <dbReference type="ARBA" id="ARBA00023229"/>
    </source>
</evidence>
<dbReference type="OrthoDB" id="9806546at2"/>
<dbReference type="GO" id="GO:0070402">
    <property type="term" value="F:NADPH binding"/>
    <property type="evidence" value="ECO:0007669"/>
    <property type="project" value="InterPro"/>
</dbReference>
<feature type="binding site" evidence="9">
    <location>
        <position position="117"/>
    </location>
    <ligand>
        <name>1-deoxy-D-xylulose 5-phosphate</name>
        <dbReference type="ChEBI" id="CHEBI:57792"/>
    </ligand>
</feature>
<feature type="binding site" evidence="9">
    <location>
        <position position="118"/>
    </location>
    <ligand>
        <name>NADPH</name>
        <dbReference type="ChEBI" id="CHEBI:57783"/>
    </ligand>
</feature>
<feature type="binding site" evidence="9">
    <location>
        <position position="10"/>
    </location>
    <ligand>
        <name>NADPH</name>
        <dbReference type="ChEBI" id="CHEBI:57783"/>
    </ligand>
</feature>
<name>A0A3D8IW11_9HELI</name>
<comment type="caution">
    <text evidence="13">The sequence shown here is derived from an EMBL/GenBank/DDBJ whole genome shotgun (WGS) entry which is preliminary data.</text>
</comment>
<evidence type="ECO:0000259" key="10">
    <source>
        <dbReference type="Pfam" id="PF02670"/>
    </source>
</evidence>
<dbReference type="GO" id="GO:0030145">
    <property type="term" value="F:manganese ion binding"/>
    <property type="evidence" value="ECO:0007669"/>
    <property type="project" value="TreeGrafter"/>
</dbReference>
<proteinExistence type="inferred from homology"/>
<dbReference type="Pfam" id="PF13288">
    <property type="entry name" value="DXPR_C"/>
    <property type="match status" value="1"/>
</dbReference>
<dbReference type="HAMAP" id="MF_00183">
    <property type="entry name" value="DXP_reductoisom"/>
    <property type="match status" value="1"/>
</dbReference>
<feature type="binding site" evidence="9">
    <location>
        <position position="136"/>
    </location>
    <ligand>
        <name>Mn(2+)</name>
        <dbReference type="ChEBI" id="CHEBI:29035"/>
    </ligand>
</feature>
<feature type="binding site" evidence="9">
    <location>
        <position position="137"/>
    </location>
    <ligand>
        <name>1-deoxy-D-xylulose 5-phosphate</name>
        <dbReference type="ChEBI" id="CHEBI:57792"/>
    </ligand>
</feature>
<evidence type="ECO:0000259" key="12">
    <source>
        <dbReference type="Pfam" id="PF13288"/>
    </source>
</evidence>
<dbReference type="InterPro" id="IPR013644">
    <property type="entry name" value="DXP_reductoisomerase_C"/>
</dbReference>
<dbReference type="SUPFAM" id="SSF55347">
    <property type="entry name" value="Glyceraldehyde-3-phosphate dehydrogenase-like, C-terminal domain"/>
    <property type="match status" value="1"/>
</dbReference>
<dbReference type="GO" id="GO:0030604">
    <property type="term" value="F:1-deoxy-D-xylulose-5-phosphate reductoisomerase activity"/>
    <property type="evidence" value="ECO:0007669"/>
    <property type="project" value="UniProtKB-UniRule"/>
</dbReference>
<keyword evidence="9" id="KW-0460">Magnesium</keyword>
<dbReference type="Gene3D" id="3.40.50.720">
    <property type="entry name" value="NAD(P)-binding Rossmann-like Domain"/>
    <property type="match status" value="1"/>
</dbReference>
<comment type="function">
    <text evidence="9">Catalyzes the NADPH-dependent rearrangement and reduction of 1-deoxy-D-xylulose-5-phosphate (DXP) to 2-C-methyl-D-erythritol 4-phosphate (MEP).</text>
</comment>
<feature type="binding site" evidence="9">
    <location>
        <position position="183"/>
    </location>
    <ligand>
        <name>1-deoxy-D-xylulose 5-phosphate</name>
        <dbReference type="ChEBI" id="CHEBI:57792"/>
    </ligand>
</feature>
<evidence type="ECO:0000256" key="3">
    <source>
        <dbReference type="ARBA" id="ARBA00022723"/>
    </source>
</evidence>
<dbReference type="Pfam" id="PF08436">
    <property type="entry name" value="DXP_redisom_C"/>
    <property type="match status" value="1"/>
</dbReference>
<feature type="binding site" evidence="9">
    <location>
        <position position="116"/>
    </location>
    <ligand>
        <name>NADPH</name>
        <dbReference type="ChEBI" id="CHEBI:57783"/>
    </ligand>
</feature>
<feature type="binding site" evidence="9">
    <location>
        <position position="202"/>
    </location>
    <ligand>
        <name>1-deoxy-D-xylulose 5-phosphate</name>
        <dbReference type="ChEBI" id="CHEBI:57792"/>
    </ligand>
</feature>
<gene>
    <name evidence="9" type="primary">dxr</name>
    <name evidence="13" type="ORF">CQA62_05115</name>
</gene>
<evidence type="ECO:0000256" key="9">
    <source>
        <dbReference type="HAMAP-Rule" id="MF_00183"/>
    </source>
</evidence>
<feature type="domain" description="DXP reductoisomerase C-terminal" evidence="12">
    <location>
        <begin position="243"/>
        <end position="360"/>
    </location>
</feature>
<evidence type="ECO:0000256" key="6">
    <source>
        <dbReference type="ARBA" id="ARBA00023211"/>
    </source>
</evidence>
<feature type="domain" description="1-deoxy-D-xylulose 5-phosphate reductoisomerase N-terminal" evidence="10">
    <location>
        <begin position="4"/>
        <end position="124"/>
    </location>
</feature>
<keyword evidence="7 9" id="KW-0414">Isoprene biosynthesis</keyword>
<dbReference type="Pfam" id="PF02670">
    <property type="entry name" value="DXP_reductoisom"/>
    <property type="match status" value="1"/>
</dbReference>
<dbReference type="UniPathway" id="UPA00056">
    <property type="reaction ID" value="UER00092"/>
</dbReference>
<dbReference type="InterPro" id="IPR013512">
    <property type="entry name" value="DXP_reductoisomerase_N"/>
</dbReference>
<dbReference type="AlphaFoldDB" id="A0A3D8IW11"/>
<sequence length="365" mass="40109">MDTLALLGSTGSIGQTTLKVAKKLNISIELLVAGKNINLLNQQIQEFSPSLVVIGDKNDLHKLHSKGAKVFFGNEGIKEALSLCSSSLVLNALVGFVGLEPTLFSLALGKQVALANKESLVTAGWLFDVSKLIPIDSEHFSLWYLLRNSQNLNSLLITASGGAFRDTPLSLIPTQTPSDALKHPNWSMGAKITIDSASMMNKLFEILEAFWLFGCAHIDALIERKSLIHALVEFTDGSMSAHLAKPDMALAISYALNPTLASQTSFLPKITLSDLSSLSLESIDTQRYPLWHLKEKILSNPKLGVVLNASNEVAVERFLKEEFLFGRISEIIFKSIDRFSSLPTLKNLEEIRELDEAVREFARKS</sequence>
<feature type="binding site" evidence="9">
    <location>
        <position position="138"/>
    </location>
    <ligand>
        <name>1-deoxy-D-xylulose 5-phosphate</name>
        <dbReference type="ChEBI" id="CHEBI:57792"/>
    </ligand>
</feature>
<dbReference type="InterPro" id="IPR036169">
    <property type="entry name" value="DXPR_C_sf"/>
</dbReference>
<evidence type="ECO:0000313" key="13">
    <source>
        <dbReference type="EMBL" id="RDU68771.1"/>
    </source>
</evidence>
<dbReference type="GO" id="GO:0051484">
    <property type="term" value="P:isopentenyl diphosphate biosynthetic process, methylerythritol 4-phosphate pathway involved in terpenoid biosynthetic process"/>
    <property type="evidence" value="ECO:0007669"/>
    <property type="project" value="TreeGrafter"/>
</dbReference>
<feature type="binding site" evidence="9">
    <location>
        <position position="160"/>
    </location>
    <ligand>
        <name>1-deoxy-D-xylulose 5-phosphate</name>
        <dbReference type="ChEBI" id="CHEBI:57792"/>
    </ligand>
</feature>
<accession>A0A3D8IW11</accession>
<evidence type="ECO:0000256" key="5">
    <source>
        <dbReference type="ARBA" id="ARBA00023002"/>
    </source>
</evidence>
<dbReference type="RefSeq" id="WP_104725178.1">
    <property type="nucleotide sequence ID" value="NZ_FZNE01000018.1"/>
</dbReference>
<dbReference type="Gene3D" id="1.10.1740.10">
    <property type="match status" value="1"/>
</dbReference>
<feature type="binding site" evidence="9">
    <location>
        <position position="11"/>
    </location>
    <ligand>
        <name>NADPH</name>
        <dbReference type="ChEBI" id="CHEBI:57783"/>
    </ligand>
</feature>
<feature type="binding site" evidence="9">
    <location>
        <position position="35"/>
    </location>
    <ligand>
        <name>NADPH</name>
        <dbReference type="ChEBI" id="CHEBI:57783"/>
    </ligand>
</feature>
<protein>
    <recommendedName>
        <fullName evidence="9">1-deoxy-D-xylulose 5-phosphate reductoisomerase</fullName>
        <shortName evidence="9">DXP reductoisomerase</shortName>
        <ecNumber evidence="9">1.1.1.267</ecNumber>
    </recommendedName>
    <alternativeName>
        <fullName evidence="9">1-deoxyxylulose-5-phosphate reductoisomerase</fullName>
    </alternativeName>
    <alternativeName>
        <fullName evidence="9">2-C-methyl-D-erythritol 4-phosphate synthase</fullName>
    </alternativeName>
</protein>
<evidence type="ECO:0000313" key="14">
    <source>
        <dbReference type="Proteomes" id="UP000257067"/>
    </source>
</evidence>
<dbReference type="GO" id="GO:0016853">
    <property type="term" value="F:isomerase activity"/>
    <property type="evidence" value="ECO:0007669"/>
    <property type="project" value="UniProtKB-KW"/>
</dbReference>
<feature type="binding site" evidence="9">
    <location>
        <position position="196"/>
    </location>
    <ligand>
        <name>1-deoxy-D-xylulose 5-phosphate</name>
        <dbReference type="ChEBI" id="CHEBI:57792"/>
    </ligand>
</feature>
<feature type="binding site" evidence="9">
    <location>
        <position position="13"/>
    </location>
    <ligand>
        <name>NADPH</name>
        <dbReference type="ChEBI" id="CHEBI:57783"/>
    </ligand>
</feature>
<evidence type="ECO:0000256" key="1">
    <source>
        <dbReference type="ARBA" id="ARBA00005094"/>
    </source>
</evidence>
<comment type="cofactor">
    <cofactor evidence="9">
        <name>Mg(2+)</name>
        <dbReference type="ChEBI" id="CHEBI:18420"/>
    </cofactor>
    <cofactor evidence="9">
        <name>Mn(2+)</name>
        <dbReference type="ChEBI" id="CHEBI:29035"/>
    </cofactor>
</comment>
<keyword evidence="4 9" id="KW-0521">NADP</keyword>
<dbReference type="InterPro" id="IPR026877">
    <property type="entry name" value="DXPR_C"/>
</dbReference>
<organism evidence="13 14">
    <name type="scientific">Helicobacter cholecystus</name>
    <dbReference type="NCBI Taxonomy" id="45498"/>
    <lineage>
        <taxon>Bacteria</taxon>
        <taxon>Pseudomonadati</taxon>
        <taxon>Campylobacterota</taxon>
        <taxon>Epsilonproteobacteria</taxon>
        <taxon>Campylobacterales</taxon>
        <taxon>Helicobacteraceae</taxon>
        <taxon>Helicobacter</taxon>
    </lineage>
</organism>
<feature type="binding site" evidence="9">
    <location>
        <position position="34"/>
    </location>
    <ligand>
        <name>NADPH</name>
        <dbReference type="ChEBI" id="CHEBI:57783"/>
    </ligand>
</feature>
<keyword evidence="3 9" id="KW-0479">Metal-binding</keyword>
<feature type="binding site" evidence="9">
    <location>
        <position position="189"/>
    </location>
    <ligand>
        <name>NADPH</name>
        <dbReference type="ChEBI" id="CHEBI:57783"/>
    </ligand>
</feature>
<evidence type="ECO:0000256" key="4">
    <source>
        <dbReference type="ARBA" id="ARBA00022857"/>
    </source>
</evidence>
<evidence type="ECO:0000259" key="11">
    <source>
        <dbReference type="Pfam" id="PF08436"/>
    </source>
</evidence>
<keyword evidence="6 9" id="KW-0464">Manganese</keyword>
<reference evidence="13 14" key="1">
    <citation type="submission" date="2018-04" db="EMBL/GenBank/DDBJ databases">
        <title>Novel Campyloabacter and Helicobacter Species and Strains.</title>
        <authorList>
            <person name="Mannion A.J."/>
            <person name="Shen Z."/>
            <person name="Fox J.G."/>
        </authorList>
    </citation>
    <scope>NUCLEOTIDE SEQUENCE [LARGE SCALE GENOMIC DNA]</scope>
    <source>
        <strain evidence="13 14">ATCC 700242</strain>
    </source>
</reference>
<dbReference type="PANTHER" id="PTHR30525">
    <property type="entry name" value="1-DEOXY-D-XYLULOSE 5-PHOSPHATE REDUCTOISOMERASE"/>
    <property type="match status" value="1"/>
</dbReference>
<feature type="binding site" evidence="9">
    <location>
        <position position="205"/>
    </location>
    <ligand>
        <name>1-deoxy-D-xylulose 5-phosphate</name>
        <dbReference type="ChEBI" id="CHEBI:57792"/>
    </ligand>
</feature>
<dbReference type="Proteomes" id="UP000257067">
    <property type="component" value="Unassembled WGS sequence"/>
</dbReference>
<feature type="binding site" evidence="9">
    <location>
        <position position="36"/>
    </location>
    <ligand>
        <name>NADPH</name>
        <dbReference type="ChEBI" id="CHEBI:57783"/>
    </ligand>
</feature>
<feature type="binding site" evidence="9">
    <location>
        <position position="205"/>
    </location>
    <ligand>
        <name>Mn(2+)</name>
        <dbReference type="ChEBI" id="CHEBI:29035"/>
    </ligand>
</feature>
<evidence type="ECO:0000256" key="2">
    <source>
        <dbReference type="ARBA" id="ARBA00006825"/>
    </source>
</evidence>
<dbReference type="InterPro" id="IPR003821">
    <property type="entry name" value="DXP_reductoisomerase"/>
</dbReference>
<comment type="pathway">
    <text evidence="1 9">Isoprenoid biosynthesis; isopentenyl diphosphate biosynthesis via DXP pathway; isopentenyl diphosphate from 1-deoxy-D-xylulose 5-phosphate: step 1/6.</text>
</comment>
<feature type="binding site" evidence="9">
    <location>
        <position position="12"/>
    </location>
    <ligand>
        <name>NADPH</name>
        <dbReference type="ChEBI" id="CHEBI:57783"/>
    </ligand>
</feature>
<comment type="catalytic activity">
    <reaction evidence="8">
        <text>2-C-methyl-D-erythritol 4-phosphate + NADP(+) = 1-deoxy-D-xylulose 5-phosphate + NADPH + H(+)</text>
        <dbReference type="Rhea" id="RHEA:13717"/>
        <dbReference type="ChEBI" id="CHEBI:15378"/>
        <dbReference type="ChEBI" id="CHEBI:57783"/>
        <dbReference type="ChEBI" id="CHEBI:57792"/>
        <dbReference type="ChEBI" id="CHEBI:58262"/>
        <dbReference type="ChEBI" id="CHEBI:58349"/>
        <dbReference type="EC" id="1.1.1.267"/>
    </reaction>
    <physiologicalReaction direction="right-to-left" evidence="8">
        <dbReference type="Rhea" id="RHEA:13719"/>
    </physiologicalReaction>
</comment>
<keyword evidence="5 9" id="KW-0560">Oxidoreductase</keyword>
<dbReference type="InterPro" id="IPR036291">
    <property type="entry name" value="NAD(P)-bd_dom_sf"/>
</dbReference>
<comment type="similarity">
    <text evidence="2 9">Belongs to the DXR family.</text>
</comment>
<feature type="domain" description="1-deoxy-D-xylulose 5-phosphate reductoisomerase C-terminal" evidence="11">
    <location>
        <begin position="132"/>
        <end position="213"/>
    </location>
</feature>
<dbReference type="SUPFAM" id="SSF51735">
    <property type="entry name" value="NAD(P)-binding Rossmann-fold domains"/>
    <property type="match status" value="1"/>
</dbReference>
<dbReference type="EC" id="1.1.1.267" evidence="9"/>
<dbReference type="EMBL" id="NXLU01000006">
    <property type="protein sequence ID" value="RDU68771.1"/>
    <property type="molecule type" value="Genomic_DNA"/>
</dbReference>